<feature type="domain" description="Nitrate/nitrite sensing protein" evidence="2">
    <location>
        <begin position="50"/>
        <end position="277"/>
    </location>
</feature>
<reference evidence="3 4" key="1">
    <citation type="journal article" date="2011" name="J. Bacteriol.">
        <title>Complete Genome Sequence of the Aerobic Marine Methanotroph Methylomonas methanica MC09.</title>
        <authorList>
            <person name="Boden R."/>
            <person name="Cunliffe M."/>
            <person name="Scanlan J."/>
            <person name="Moussard H."/>
            <person name="Kits K.D."/>
            <person name="Klotz M.G."/>
            <person name="Jetten M.S."/>
            <person name="Vuilleumier S."/>
            <person name="Han J."/>
            <person name="Peters L."/>
            <person name="Mikhailova N."/>
            <person name="Teshima H."/>
            <person name="Tapia R."/>
            <person name="Kyrpides N."/>
            <person name="Ivanova N."/>
            <person name="Pagani I."/>
            <person name="Cheng J.F."/>
            <person name="Goodwin L."/>
            <person name="Han C."/>
            <person name="Hauser L."/>
            <person name="Land M.L."/>
            <person name="Lapidus A."/>
            <person name="Lucas S."/>
            <person name="Pitluck S."/>
            <person name="Woyke T."/>
            <person name="Stein L."/>
            <person name="Murrell J.C."/>
        </authorList>
    </citation>
    <scope>NUCLEOTIDE SEQUENCE [LARGE SCALE GENOMIC DNA]</scope>
    <source>
        <strain evidence="3 4">MC09</strain>
    </source>
</reference>
<evidence type="ECO:0000256" key="1">
    <source>
        <dbReference type="SAM" id="Phobius"/>
    </source>
</evidence>
<keyword evidence="4" id="KW-1185">Reference proteome</keyword>
<dbReference type="KEGG" id="mmt:Metme_0986"/>
<keyword evidence="1" id="KW-0812">Transmembrane</keyword>
<evidence type="ECO:0000259" key="2">
    <source>
        <dbReference type="Pfam" id="PF08376"/>
    </source>
</evidence>
<dbReference type="HOGENOM" id="CLU_085965_0_0_6"/>
<dbReference type="Proteomes" id="UP000008888">
    <property type="component" value="Chromosome"/>
</dbReference>
<dbReference type="AlphaFoldDB" id="F9ZUZ0"/>
<accession>F9ZUZ0</accession>
<feature type="transmembrane region" description="Helical" evidence="1">
    <location>
        <begin position="301"/>
        <end position="321"/>
    </location>
</feature>
<evidence type="ECO:0000313" key="4">
    <source>
        <dbReference type="Proteomes" id="UP000008888"/>
    </source>
</evidence>
<organism evidence="3 4">
    <name type="scientific">Methylomonas methanica (strain DSM 25384 / MC09)</name>
    <dbReference type="NCBI Taxonomy" id="857087"/>
    <lineage>
        <taxon>Bacteria</taxon>
        <taxon>Pseudomonadati</taxon>
        <taxon>Pseudomonadota</taxon>
        <taxon>Gammaproteobacteria</taxon>
        <taxon>Methylococcales</taxon>
        <taxon>Methylococcaceae</taxon>
        <taxon>Methylomonas</taxon>
    </lineage>
</organism>
<dbReference type="RefSeq" id="WP_013817690.1">
    <property type="nucleotide sequence ID" value="NC_015572.1"/>
</dbReference>
<keyword evidence="1" id="KW-1133">Transmembrane helix</keyword>
<proteinExistence type="predicted"/>
<dbReference type="eggNOG" id="COG0840">
    <property type="taxonomic scope" value="Bacteria"/>
</dbReference>
<keyword evidence="1" id="KW-0472">Membrane</keyword>
<gene>
    <name evidence="3" type="ordered locus">Metme_0986</name>
</gene>
<dbReference type="STRING" id="857087.Metme_0986"/>
<dbReference type="OrthoDB" id="9180266at2"/>
<sequence length="323" mass="35766">MPNAPILLILAAALCCAAVAGILYCRYRTRLAQLNSQLQFITINQELKELLGNIQQHRGMVSGYLNGDISFKYKISALQAEINRQTEDIARDLHASVFHLSGFEAIQNLWRQLYPVVLGGTREQSFDAHCRLISTILNLIRDIAEHSQLHRDSGCPFSFVDIVWHLLPDTAEAIGQSRAIGTGIAAAGRSLSTERIKLGFLVMRIRDTVARLDSGISRTPTNITWEALQQNHSVVRGHIDNLVTDIEQQLLSEDRPKIDPTQFFNHASNTLNSVFELYDQGVTIARQDVESQQSTVLRNSGLSLAAALTCCVLAAAVITHLNV</sequence>
<reference key="2">
    <citation type="submission" date="2011-05" db="EMBL/GenBank/DDBJ databases">
        <title>Complete genome sequence of the aerobic marine methanotroph Methylomonas methanica MC09.</title>
        <authorList>
            <person name="Boden R."/>
            <person name="Cunliffe M."/>
            <person name="Scanlan J."/>
            <person name="Moussard H."/>
            <person name="Kits K.D."/>
            <person name="Klotz M."/>
            <person name="Jetten M."/>
            <person name="Vuilleumier S."/>
            <person name="Han J."/>
            <person name="Peters L."/>
            <person name="Mikhailova N."/>
            <person name="Teshima H."/>
            <person name="Tapia R."/>
            <person name="Kyrpides N."/>
            <person name="Ivanova N."/>
            <person name="Pagani I."/>
            <person name="Cheng J.-F."/>
            <person name="Goodwin L."/>
            <person name="Han C."/>
            <person name="Hauser L."/>
            <person name="Land M."/>
            <person name="Lapidus A."/>
            <person name="Lucas S."/>
            <person name="Pitluck S."/>
            <person name="Woyke T."/>
            <person name="Stein L.Y."/>
            <person name="Murrell C."/>
        </authorList>
    </citation>
    <scope>NUCLEOTIDE SEQUENCE</scope>
    <source>
        <strain>MC09</strain>
    </source>
</reference>
<dbReference type="Pfam" id="PF08376">
    <property type="entry name" value="NIT"/>
    <property type="match status" value="1"/>
</dbReference>
<name>F9ZUZ0_METMM</name>
<dbReference type="EMBL" id="CP002738">
    <property type="protein sequence ID" value="AEF99423.1"/>
    <property type="molecule type" value="Genomic_DNA"/>
</dbReference>
<dbReference type="InterPro" id="IPR013587">
    <property type="entry name" value="Nitrate/nitrite_sensing"/>
</dbReference>
<reference evidence="4" key="3">
    <citation type="submission" date="2011-05" db="EMBL/GenBank/DDBJ databases">
        <title>Complete sequence of Methylomonas methanica MC09.</title>
        <authorList>
            <consortium name="US DOE Joint Genome Institute"/>
            <person name="Lucas S."/>
            <person name="Han J."/>
            <person name="Lapidus A."/>
            <person name="Cheng J.-F."/>
            <person name="Goodwin L."/>
            <person name="Pitluck S."/>
            <person name="Peters L."/>
            <person name="Mikhailova N."/>
            <person name="Teshima H."/>
            <person name="Han C."/>
            <person name="Tapia R."/>
            <person name="Land M."/>
            <person name="Hauser L."/>
            <person name="Kyrpides N."/>
            <person name="Ivanova N."/>
            <person name="Pagani I."/>
            <person name="Stein L."/>
            <person name="Woyke T."/>
        </authorList>
    </citation>
    <scope>NUCLEOTIDE SEQUENCE [LARGE SCALE GENOMIC DNA]</scope>
    <source>
        <strain evidence="4">MC09</strain>
    </source>
</reference>
<evidence type="ECO:0000313" key="3">
    <source>
        <dbReference type="EMBL" id="AEF99423.1"/>
    </source>
</evidence>
<protein>
    <recommendedName>
        <fullName evidence="2">Nitrate/nitrite sensing protein domain-containing protein</fullName>
    </recommendedName>
</protein>